<dbReference type="SUPFAM" id="SSF53474">
    <property type="entry name" value="alpha/beta-Hydrolases"/>
    <property type="match status" value="1"/>
</dbReference>
<dbReference type="AlphaFoldDB" id="A0A917E4D0"/>
<organism evidence="3 4">
    <name type="scientific">Sandarakinorhabdus glacialis</name>
    <dbReference type="NCBI Taxonomy" id="1614636"/>
    <lineage>
        <taxon>Bacteria</taxon>
        <taxon>Pseudomonadati</taxon>
        <taxon>Pseudomonadota</taxon>
        <taxon>Alphaproteobacteria</taxon>
        <taxon>Sphingomonadales</taxon>
        <taxon>Sphingosinicellaceae</taxon>
        <taxon>Sandarakinorhabdus</taxon>
    </lineage>
</organism>
<dbReference type="InterPro" id="IPR050261">
    <property type="entry name" value="FrsA_esterase"/>
</dbReference>
<sequence length="289" mass="31367">MADVITRRDLNLFSEGTRIGAALFTPAGDAPAGGFPAVLLCHGWGGLGAQLERYAEVFASDGYAAMVFDYRGWGLSDGRIIPDGDTPPLLEAGVQTLQVRVLRETVDPIDRAEDVVTCLNFLGTEPGIDPNRIGLWGTSYGGGHVVHVAGHDERVKAVVAQIGGFGFPPSYRDTARARAGDKVRGNFQPVVPQAGLDGVPGLRGTPDIARMAAHSQLGGAARVHVPTLIIDAEFEELNNRLEHGWAAYMMIRQNAPAAYHTFPCKHYDVYSIYFDASMRLARDWFIKYL</sequence>
<evidence type="ECO:0000259" key="2">
    <source>
        <dbReference type="Pfam" id="PF02129"/>
    </source>
</evidence>
<dbReference type="InterPro" id="IPR029058">
    <property type="entry name" value="AB_hydrolase_fold"/>
</dbReference>
<dbReference type="EMBL" id="BMJM01000002">
    <property type="protein sequence ID" value="GGE02481.1"/>
    <property type="molecule type" value="Genomic_DNA"/>
</dbReference>
<comment type="caution">
    <text evidence="3">The sequence shown here is derived from an EMBL/GenBank/DDBJ whole genome shotgun (WGS) entry which is preliminary data.</text>
</comment>
<reference evidence="3" key="1">
    <citation type="journal article" date="2014" name="Int. J. Syst. Evol. Microbiol.">
        <title>Complete genome sequence of Corynebacterium casei LMG S-19264T (=DSM 44701T), isolated from a smear-ripened cheese.</title>
        <authorList>
            <consortium name="US DOE Joint Genome Institute (JGI-PGF)"/>
            <person name="Walter F."/>
            <person name="Albersmeier A."/>
            <person name="Kalinowski J."/>
            <person name="Ruckert C."/>
        </authorList>
    </citation>
    <scope>NUCLEOTIDE SEQUENCE</scope>
    <source>
        <strain evidence="3">CGMCC 1.15519</strain>
    </source>
</reference>
<dbReference type="RefSeq" id="WP_188761477.1">
    <property type="nucleotide sequence ID" value="NZ_BMJM01000002.1"/>
</dbReference>
<dbReference type="PANTHER" id="PTHR22946">
    <property type="entry name" value="DIENELACTONE HYDROLASE DOMAIN-CONTAINING PROTEIN-RELATED"/>
    <property type="match status" value="1"/>
</dbReference>
<keyword evidence="4" id="KW-1185">Reference proteome</keyword>
<dbReference type="Gene3D" id="3.40.50.1820">
    <property type="entry name" value="alpha/beta hydrolase"/>
    <property type="match status" value="1"/>
</dbReference>
<feature type="domain" description="Xaa-Pro dipeptidyl-peptidase-like" evidence="2">
    <location>
        <begin position="15"/>
        <end position="166"/>
    </location>
</feature>
<keyword evidence="1" id="KW-0378">Hydrolase</keyword>
<dbReference type="InterPro" id="IPR000383">
    <property type="entry name" value="Xaa-Pro-like_dom"/>
</dbReference>
<dbReference type="Pfam" id="PF02129">
    <property type="entry name" value="Peptidase_S15"/>
    <property type="match status" value="1"/>
</dbReference>
<evidence type="ECO:0000313" key="4">
    <source>
        <dbReference type="Proteomes" id="UP000635071"/>
    </source>
</evidence>
<dbReference type="GO" id="GO:0052689">
    <property type="term" value="F:carboxylic ester hydrolase activity"/>
    <property type="evidence" value="ECO:0007669"/>
    <property type="project" value="UniProtKB-ARBA"/>
</dbReference>
<accession>A0A917E4D0</accession>
<proteinExistence type="predicted"/>
<gene>
    <name evidence="3" type="ORF">GCM10011529_06170</name>
</gene>
<evidence type="ECO:0000313" key="3">
    <source>
        <dbReference type="EMBL" id="GGE02481.1"/>
    </source>
</evidence>
<dbReference type="PANTHER" id="PTHR22946:SF9">
    <property type="entry name" value="POLYKETIDE TRANSFERASE AF380"/>
    <property type="match status" value="1"/>
</dbReference>
<evidence type="ECO:0000256" key="1">
    <source>
        <dbReference type="ARBA" id="ARBA00022801"/>
    </source>
</evidence>
<protein>
    <recommendedName>
        <fullName evidence="2">Xaa-Pro dipeptidyl-peptidase-like domain-containing protein</fullName>
    </recommendedName>
</protein>
<dbReference type="Proteomes" id="UP000635071">
    <property type="component" value="Unassembled WGS sequence"/>
</dbReference>
<name>A0A917E4D0_9SPHN</name>
<reference evidence="3" key="2">
    <citation type="submission" date="2020-09" db="EMBL/GenBank/DDBJ databases">
        <authorList>
            <person name="Sun Q."/>
            <person name="Zhou Y."/>
        </authorList>
    </citation>
    <scope>NUCLEOTIDE SEQUENCE</scope>
    <source>
        <strain evidence="3">CGMCC 1.15519</strain>
    </source>
</reference>